<dbReference type="STRING" id="5599.A0A177DSM2"/>
<dbReference type="KEGG" id="aalt:CC77DRAFT_1060124"/>
<sequence>MAFLQSAMREEASWPESLGFDLQDFPSSEESEEPEQSPLDYVLDQADPWKYSDDDPKASLTFCEEALDKVFKRIMIRRSFASTIDSKRISDSLPEVQHLTIECDYTPLE</sequence>
<dbReference type="VEuPathDB" id="FungiDB:CC77DRAFT_1060124"/>
<gene>
    <name evidence="2" type="ORF">CC77DRAFT_1060124</name>
</gene>
<dbReference type="Proteomes" id="UP000077248">
    <property type="component" value="Unassembled WGS sequence"/>
</dbReference>
<keyword evidence="3" id="KW-1185">Reference proteome</keyword>
<dbReference type="AlphaFoldDB" id="A0A177DSM2"/>
<evidence type="ECO:0000256" key="1">
    <source>
        <dbReference type="SAM" id="MobiDB-lite"/>
    </source>
</evidence>
<dbReference type="RefSeq" id="XP_018387651.1">
    <property type="nucleotide sequence ID" value="XM_018528312.1"/>
</dbReference>
<dbReference type="EMBL" id="KV441475">
    <property type="protein sequence ID" value="OAG22230.1"/>
    <property type="molecule type" value="Genomic_DNA"/>
</dbReference>
<organism evidence="2 3">
    <name type="scientific">Alternaria alternata</name>
    <name type="common">Alternaria rot fungus</name>
    <name type="synonym">Torula alternata</name>
    <dbReference type="NCBI Taxonomy" id="5599"/>
    <lineage>
        <taxon>Eukaryota</taxon>
        <taxon>Fungi</taxon>
        <taxon>Dikarya</taxon>
        <taxon>Ascomycota</taxon>
        <taxon>Pezizomycotina</taxon>
        <taxon>Dothideomycetes</taxon>
        <taxon>Pleosporomycetidae</taxon>
        <taxon>Pleosporales</taxon>
        <taxon>Pleosporineae</taxon>
        <taxon>Pleosporaceae</taxon>
        <taxon>Alternaria</taxon>
        <taxon>Alternaria sect. Alternaria</taxon>
        <taxon>Alternaria alternata complex</taxon>
    </lineage>
</organism>
<reference evidence="2 3" key="1">
    <citation type="submission" date="2016-05" db="EMBL/GenBank/DDBJ databases">
        <title>Comparative analysis of secretome profiles of manganese(II)-oxidizing ascomycete fungi.</title>
        <authorList>
            <consortium name="DOE Joint Genome Institute"/>
            <person name="Zeiner C.A."/>
            <person name="Purvine S.O."/>
            <person name="Zink E.M."/>
            <person name="Wu S."/>
            <person name="Pasa-Tolic L."/>
            <person name="Chaput D.L."/>
            <person name="Haridas S."/>
            <person name="Grigoriev I.V."/>
            <person name="Santelli C.M."/>
            <person name="Hansel C.M."/>
        </authorList>
    </citation>
    <scope>NUCLEOTIDE SEQUENCE [LARGE SCALE GENOMIC DNA]</scope>
    <source>
        <strain evidence="2 3">SRC1lrK2f</strain>
    </source>
</reference>
<dbReference type="GeneID" id="29113906"/>
<evidence type="ECO:0000313" key="2">
    <source>
        <dbReference type="EMBL" id="OAG22230.1"/>
    </source>
</evidence>
<name>A0A177DSM2_ALTAL</name>
<evidence type="ECO:0000313" key="3">
    <source>
        <dbReference type="Proteomes" id="UP000077248"/>
    </source>
</evidence>
<protein>
    <submittedName>
        <fullName evidence="2">Uncharacterized protein</fullName>
    </submittedName>
</protein>
<accession>A0A177DSM2</accession>
<proteinExistence type="predicted"/>
<feature type="region of interest" description="Disordered" evidence="1">
    <location>
        <begin position="1"/>
        <end position="38"/>
    </location>
</feature>